<gene>
    <name evidence="1" type="ORF">SAMN02745724_04516</name>
</gene>
<name>A0A1I1SAQ4_9GAMM</name>
<dbReference type="STRING" id="1123010.SAMN02745724_04516"/>
<dbReference type="EMBL" id="FOLO01000057">
    <property type="protein sequence ID" value="SFD43526.1"/>
    <property type="molecule type" value="Genomic_DNA"/>
</dbReference>
<evidence type="ECO:0000313" key="1">
    <source>
        <dbReference type="EMBL" id="SFD43526.1"/>
    </source>
</evidence>
<reference evidence="1 2" key="1">
    <citation type="submission" date="2016-10" db="EMBL/GenBank/DDBJ databases">
        <authorList>
            <person name="de Groot N.N."/>
        </authorList>
    </citation>
    <scope>NUCLEOTIDE SEQUENCE [LARGE SCALE GENOMIC DNA]</scope>
    <source>
        <strain evidence="1 2">DSM 6059</strain>
    </source>
</reference>
<sequence>MGNQTISSVITNFGISDELQGIFYALREMPSLHCLEQMKFKKHEIDSLAQSIVCRNYGKLCLELSYFCFAIVNYSKEIEGKRPLVKRFPSLLSYFWQNEYLSANQTKSFFQKSQISENYKISLIDNAINLKFSKSQFDISISRVGLLASFIEFLVYVEPKILIDLERDLLDCDVNQIKSISSELQKNIYQFLTLHLSSAQIQRRFRYIANYLDEVISKQAVSEQALWLTDEFILNFWLDSSDEGSNLGFKLFTSCFYELVDFQQAIKVAQLKINARTAQSIGANVEAGEISADLLELNLMQLQSQKLEIDWLCLKPKFLTKNQISDLKPFISTLPTSKTLSLTLARVCIFGTWQASIVQSARKNNVELIKQKLNTLPEDGYEVFIRVNENLLKQVFDTLWTLLHINHQHQQGQMFSLFNQLVEDKKLLKDLQCLLATEVKQNNLNDIQSVFKALPQWQLILPELNKTLNYATKVFNANNKSGFNQLPLLQDLEIYHEGQDLLLLLKKELSRFMSNLNVLVLNKNKQGNTKEENFSSDVSIFFNKFNSLYGVGNGS</sequence>
<dbReference type="Proteomes" id="UP000198862">
    <property type="component" value="Unassembled WGS sequence"/>
</dbReference>
<evidence type="ECO:0000313" key="2">
    <source>
        <dbReference type="Proteomes" id="UP000198862"/>
    </source>
</evidence>
<accession>A0A1I1SAQ4</accession>
<dbReference type="AlphaFoldDB" id="A0A1I1SAQ4"/>
<protein>
    <submittedName>
        <fullName evidence="1">Uncharacterized protein</fullName>
    </submittedName>
</protein>
<keyword evidence="2" id="KW-1185">Reference proteome</keyword>
<dbReference type="OrthoDB" id="6281789at2"/>
<organism evidence="1 2">
    <name type="scientific">Pseudoalteromonas denitrificans DSM 6059</name>
    <dbReference type="NCBI Taxonomy" id="1123010"/>
    <lineage>
        <taxon>Bacteria</taxon>
        <taxon>Pseudomonadati</taxon>
        <taxon>Pseudomonadota</taxon>
        <taxon>Gammaproteobacteria</taxon>
        <taxon>Alteromonadales</taxon>
        <taxon>Pseudoalteromonadaceae</taxon>
        <taxon>Pseudoalteromonas</taxon>
    </lineage>
</organism>
<proteinExistence type="predicted"/>
<dbReference type="RefSeq" id="WP_091990090.1">
    <property type="nucleotide sequence ID" value="NZ_FOLO01000057.1"/>
</dbReference>